<proteinExistence type="inferred from homology"/>
<dbReference type="STRING" id="1393122.SAMN05660895_0045"/>
<feature type="binding site" evidence="8 10">
    <location>
        <position position="126"/>
    </location>
    <ligand>
        <name>substrate</name>
    </ligand>
</feature>
<feature type="binding site" evidence="8 10">
    <location>
        <position position="115"/>
    </location>
    <ligand>
        <name>substrate</name>
    </ligand>
</feature>
<evidence type="ECO:0000259" key="14">
    <source>
        <dbReference type="Pfam" id="PF00745"/>
    </source>
</evidence>
<keyword evidence="18" id="KW-1185">Reference proteome</keyword>
<feature type="site" description="Important for activity" evidence="8 12">
    <location>
        <position position="105"/>
    </location>
</feature>
<dbReference type="Proteomes" id="UP000199537">
    <property type="component" value="Unassembled WGS sequence"/>
</dbReference>
<feature type="domain" description="Quinate/shikimate 5-dehydrogenase/glutamyl-tRNA reductase" evidence="15">
    <location>
        <begin position="181"/>
        <end position="305"/>
    </location>
</feature>
<evidence type="ECO:0000256" key="5">
    <source>
        <dbReference type="ARBA" id="ARBA00023002"/>
    </source>
</evidence>
<evidence type="ECO:0000313" key="17">
    <source>
        <dbReference type="EMBL" id="SFV27141.1"/>
    </source>
</evidence>
<accession>A0A1I7MXJ5</accession>
<feature type="domain" description="Glutamyl-tRNA reductase N-terminal" evidence="16">
    <location>
        <begin position="18"/>
        <end position="162"/>
    </location>
</feature>
<dbReference type="Gene3D" id="3.30.460.30">
    <property type="entry name" value="Glutamyl-tRNA reductase, N-terminal domain"/>
    <property type="match status" value="1"/>
</dbReference>
<dbReference type="GO" id="GO:0019353">
    <property type="term" value="P:protoporphyrinogen IX biosynthetic process from glutamate"/>
    <property type="evidence" value="ECO:0007669"/>
    <property type="project" value="TreeGrafter"/>
</dbReference>
<evidence type="ECO:0000256" key="1">
    <source>
        <dbReference type="ARBA" id="ARBA00005059"/>
    </source>
</evidence>
<dbReference type="OrthoDB" id="110209at2"/>
<organism evidence="17 18">
    <name type="scientific">Thermoflavifilum thermophilum</name>
    <dbReference type="NCBI Taxonomy" id="1393122"/>
    <lineage>
        <taxon>Bacteria</taxon>
        <taxon>Pseudomonadati</taxon>
        <taxon>Bacteroidota</taxon>
        <taxon>Chitinophagia</taxon>
        <taxon>Chitinophagales</taxon>
        <taxon>Chitinophagaceae</taxon>
        <taxon>Thermoflavifilum</taxon>
    </lineage>
</organism>
<gene>
    <name evidence="8" type="primary">hemA</name>
    <name evidence="17" type="ORF">SAMN05660895_0045</name>
</gene>
<dbReference type="Pfam" id="PF05201">
    <property type="entry name" value="GlutR_N"/>
    <property type="match status" value="1"/>
</dbReference>
<dbReference type="InterPro" id="IPR018214">
    <property type="entry name" value="GluRdtase_CS"/>
</dbReference>
<dbReference type="HAMAP" id="MF_00087">
    <property type="entry name" value="Glu_tRNA_reductase"/>
    <property type="match status" value="1"/>
</dbReference>
<comment type="function">
    <text evidence="8">Catalyzes the NADPH-dependent reduction of glutamyl-tRNA(Glu) to glutamate 1-semialdehyde (GSA).</text>
</comment>
<sequence>MSQETQNGKILEHFFCCGINHTISDTSTRSLYAIHHDQYEQLLHLARKKHLSELFVLSTCNRTEIYGFAPEAASLMALVGEVSRGGKELFAQIAYTYAGKDAVHHLFRVGAGLDSQILGDYEIIGQVKAAARFAKERGFLGSFTERLVNAVIQASKQIKNETSLSSGTVSVSFAAVQWLLQSVDDLTHKHILLVGAGKIGRSTCKNVIEYLNPAQVTLVNRTYDTAEAFAREHQIHFAPYHQLASQIRQADIILVATNASSPTLLPSHFADGQPKIVIDLSIPENVHPDVRRFAHVKTVNVDELSRYKDETIQRRQQAVPEALAIIEKHQNDFLCWYRMRRYTEVLRALKHKLEQIHHQEIQQIKENLSYDQLSTRIIQKIIDQIACNLRKKSPQQAEIYLQSLQELLDLSFYPAENFITGFPSSAPDQL</sequence>
<evidence type="ECO:0000256" key="2">
    <source>
        <dbReference type="ARBA" id="ARBA00005916"/>
    </source>
</evidence>
<dbReference type="InterPro" id="IPR015895">
    <property type="entry name" value="4pyrrol_synth_GluRdtase_N"/>
</dbReference>
<dbReference type="EC" id="1.2.1.70" evidence="3 8"/>
<dbReference type="Pfam" id="PF01488">
    <property type="entry name" value="Shikimate_DH"/>
    <property type="match status" value="1"/>
</dbReference>
<dbReference type="AlphaFoldDB" id="A0A1I7MXJ5"/>
<evidence type="ECO:0000256" key="10">
    <source>
        <dbReference type="PIRSR" id="PIRSR000445-2"/>
    </source>
</evidence>
<evidence type="ECO:0000313" key="18">
    <source>
        <dbReference type="Proteomes" id="UP000199537"/>
    </source>
</evidence>
<evidence type="ECO:0000256" key="8">
    <source>
        <dbReference type="HAMAP-Rule" id="MF_00087"/>
    </source>
</evidence>
<evidence type="ECO:0000256" key="13">
    <source>
        <dbReference type="RuleBase" id="RU000584"/>
    </source>
</evidence>
<keyword evidence="6 8" id="KW-0627">Porphyrin biosynthesis</keyword>
<comment type="miscellaneous">
    <text evidence="8">During catalysis, the active site Cys acts as a nucleophile attacking the alpha-carbonyl group of tRNA-bound glutamate with the formation of a thioester intermediate between enzyme and glutamate, and the concomitant release of tRNA(Glu). The thioester intermediate is finally reduced by direct hydride transfer from NADPH, to form the product GSA.</text>
</comment>
<dbReference type="NCBIfam" id="TIGR01035">
    <property type="entry name" value="hemA"/>
    <property type="match status" value="1"/>
</dbReference>
<protein>
    <recommendedName>
        <fullName evidence="3 8">Glutamyl-tRNA reductase</fullName>
        <shortName evidence="8">GluTR</shortName>
        <ecNumber evidence="3 8">1.2.1.70</ecNumber>
    </recommendedName>
</protein>
<dbReference type="InterPro" id="IPR006151">
    <property type="entry name" value="Shikm_DH/Glu-tRNA_Rdtase"/>
</dbReference>
<feature type="binding site" evidence="8 10">
    <location>
        <begin position="59"/>
        <end position="62"/>
    </location>
    <ligand>
        <name>substrate</name>
    </ligand>
</feature>
<comment type="pathway">
    <text evidence="1 8 13">Porphyrin-containing compound metabolism; protoporphyrin-IX biosynthesis; 5-aminolevulinate from L-glutamyl-tRNA(Glu): step 1/2.</text>
</comment>
<dbReference type="EMBL" id="FPCJ01000001">
    <property type="protein sequence ID" value="SFV27141.1"/>
    <property type="molecule type" value="Genomic_DNA"/>
</dbReference>
<dbReference type="RefSeq" id="WP_092456061.1">
    <property type="nucleotide sequence ID" value="NZ_FPCJ01000001.1"/>
</dbReference>
<evidence type="ECO:0000256" key="3">
    <source>
        <dbReference type="ARBA" id="ARBA00012970"/>
    </source>
</evidence>
<dbReference type="InterPro" id="IPR036343">
    <property type="entry name" value="GluRdtase_N_sf"/>
</dbReference>
<comment type="domain">
    <text evidence="8">Possesses an unusual extended V-shaped dimeric structure with each monomer consisting of three distinct domains arranged along a curved 'spinal' alpha-helix. The N-terminal catalytic domain specifically recognizes the glutamate moiety of the substrate. The second domain is the NADPH-binding domain, and the third C-terminal domain is responsible for dimerization.</text>
</comment>
<dbReference type="UniPathway" id="UPA00251">
    <property type="reaction ID" value="UER00316"/>
</dbReference>
<dbReference type="SUPFAM" id="SSF69742">
    <property type="entry name" value="Glutamyl tRNA-reductase catalytic, N-terminal domain"/>
    <property type="match status" value="1"/>
</dbReference>
<dbReference type="InterPro" id="IPR000343">
    <property type="entry name" value="4pyrrol_synth_GluRdtase"/>
</dbReference>
<evidence type="ECO:0000256" key="12">
    <source>
        <dbReference type="PIRSR" id="PIRSR000445-4"/>
    </source>
</evidence>
<dbReference type="PROSITE" id="PS00747">
    <property type="entry name" value="GLUTR"/>
    <property type="match status" value="1"/>
</dbReference>
<evidence type="ECO:0000256" key="6">
    <source>
        <dbReference type="ARBA" id="ARBA00023244"/>
    </source>
</evidence>
<dbReference type="SUPFAM" id="SSF69075">
    <property type="entry name" value="Glutamyl tRNA-reductase dimerization domain"/>
    <property type="match status" value="1"/>
</dbReference>
<dbReference type="SUPFAM" id="SSF51735">
    <property type="entry name" value="NAD(P)-binding Rossmann-fold domains"/>
    <property type="match status" value="1"/>
</dbReference>
<reference evidence="18" key="1">
    <citation type="submission" date="2016-10" db="EMBL/GenBank/DDBJ databases">
        <authorList>
            <person name="Varghese N."/>
            <person name="Submissions S."/>
        </authorList>
    </citation>
    <scope>NUCLEOTIDE SEQUENCE [LARGE SCALE GENOMIC DNA]</scope>
    <source>
        <strain evidence="18">DSM 14807</strain>
    </source>
</reference>
<dbReference type="PANTHER" id="PTHR43013">
    <property type="entry name" value="GLUTAMYL-TRNA REDUCTASE"/>
    <property type="match status" value="1"/>
</dbReference>
<dbReference type="Pfam" id="PF00745">
    <property type="entry name" value="GlutR_dimer"/>
    <property type="match status" value="1"/>
</dbReference>
<dbReference type="Gene3D" id="3.40.50.720">
    <property type="entry name" value="NAD(P)-binding Rossmann-like Domain"/>
    <property type="match status" value="1"/>
</dbReference>
<keyword evidence="4 8" id="KW-0521">NADP</keyword>
<evidence type="ECO:0000259" key="15">
    <source>
        <dbReference type="Pfam" id="PF01488"/>
    </source>
</evidence>
<feature type="binding site" evidence="8 10">
    <location>
        <begin position="120"/>
        <end position="122"/>
    </location>
    <ligand>
        <name>substrate</name>
    </ligand>
</feature>
<feature type="binding site" evidence="8 11">
    <location>
        <begin position="195"/>
        <end position="200"/>
    </location>
    <ligand>
        <name>NADP(+)</name>
        <dbReference type="ChEBI" id="CHEBI:58349"/>
    </ligand>
</feature>
<name>A0A1I7MXJ5_9BACT</name>
<dbReference type="InterPro" id="IPR015896">
    <property type="entry name" value="4pyrrol_synth_GluRdtase_dimer"/>
</dbReference>
<keyword evidence="5 8" id="KW-0560">Oxidoreductase</keyword>
<feature type="domain" description="Tetrapyrrole biosynthesis glutamyl-tRNA reductase dimerisation" evidence="14">
    <location>
        <begin position="321"/>
        <end position="410"/>
    </location>
</feature>
<evidence type="ECO:0000259" key="16">
    <source>
        <dbReference type="Pfam" id="PF05201"/>
    </source>
</evidence>
<comment type="catalytic activity">
    <reaction evidence="7 8 13">
        <text>(S)-4-amino-5-oxopentanoate + tRNA(Glu) + NADP(+) = L-glutamyl-tRNA(Glu) + NADPH + H(+)</text>
        <dbReference type="Rhea" id="RHEA:12344"/>
        <dbReference type="Rhea" id="RHEA-COMP:9663"/>
        <dbReference type="Rhea" id="RHEA-COMP:9680"/>
        <dbReference type="ChEBI" id="CHEBI:15378"/>
        <dbReference type="ChEBI" id="CHEBI:57501"/>
        <dbReference type="ChEBI" id="CHEBI:57783"/>
        <dbReference type="ChEBI" id="CHEBI:58349"/>
        <dbReference type="ChEBI" id="CHEBI:78442"/>
        <dbReference type="ChEBI" id="CHEBI:78520"/>
        <dbReference type="EC" id="1.2.1.70"/>
    </reaction>
</comment>
<dbReference type="GO" id="GO:0050661">
    <property type="term" value="F:NADP binding"/>
    <property type="evidence" value="ECO:0007669"/>
    <property type="project" value="InterPro"/>
</dbReference>
<evidence type="ECO:0000256" key="11">
    <source>
        <dbReference type="PIRSR" id="PIRSR000445-3"/>
    </source>
</evidence>
<evidence type="ECO:0000256" key="7">
    <source>
        <dbReference type="ARBA" id="ARBA00047464"/>
    </source>
</evidence>
<feature type="active site" description="Nucleophile" evidence="8 9">
    <location>
        <position position="60"/>
    </location>
</feature>
<dbReference type="InterPro" id="IPR036453">
    <property type="entry name" value="GluRdtase_dimer_dom_sf"/>
</dbReference>
<evidence type="ECO:0000256" key="4">
    <source>
        <dbReference type="ARBA" id="ARBA00022857"/>
    </source>
</evidence>
<evidence type="ECO:0000256" key="9">
    <source>
        <dbReference type="PIRSR" id="PIRSR000445-1"/>
    </source>
</evidence>
<dbReference type="PANTHER" id="PTHR43013:SF1">
    <property type="entry name" value="GLUTAMYL-TRNA REDUCTASE"/>
    <property type="match status" value="1"/>
</dbReference>
<dbReference type="PIRSF" id="PIRSF000445">
    <property type="entry name" value="4pyrrol_synth_GluRdtase"/>
    <property type="match status" value="1"/>
</dbReference>
<comment type="subunit">
    <text evidence="8">Homodimer.</text>
</comment>
<dbReference type="InterPro" id="IPR036291">
    <property type="entry name" value="NAD(P)-bd_dom_sf"/>
</dbReference>
<comment type="similarity">
    <text evidence="2 8 13">Belongs to the glutamyl-tRNA reductase family.</text>
</comment>
<dbReference type="GO" id="GO:0008883">
    <property type="term" value="F:glutamyl-tRNA reductase activity"/>
    <property type="evidence" value="ECO:0007669"/>
    <property type="project" value="UniProtKB-UniRule"/>
</dbReference>